<sequence>MNNFNLSVLQRVMHSFFERNELPGVPELTKYFRNDNDLPTVAPVTMHRMLKKLGFKFKKRSRNVLLTEATHIAQWRCK</sequence>
<name>A0A9J6GT90_HAELO</name>
<reference evidence="1 2" key="1">
    <citation type="journal article" date="2020" name="Cell">
        <title>Large-Scale Comparative Analyses of Tick Genomes Elucidate Their Genetic Diversity and Vector Capacities.</title>
        <authorList>
            <consortium name="Tick Genome and Microbiome Consortium (TIGMIC)"/>
            <person name="Jia N."/>
            <person name="Wang J."/>
            <person name="Shi W."/>
            <person name="Du L."/>
            <person name="Sun Y."/>
            <person name="Zhan W."/>
            <person name="Jiang J.F."/>
            <person name="Wang Q."/>
            <person name="Zhang B."/>
            <person name="Ji P."/>
            <person name="Bell-Sakyi L."/>
            <person name="Cui X.M."/>
            <person name="Yuan T.T."/>
            <person name="Jiang B.G."/>
            <person name="Yang W.F."/>
            <person name="Lam T.T."/>
            <person name="Chang Q.C."/>
            <person name="Ding S.J."/>
            <person name="Wang X.J."/>
            <person name="Zhu J.G."/>
            <person name="Ruan X.D."/>
            <person name="Zhao L."/>
            <person name="Wei J.T."/>
            <person name="Ye R.Z."/>
            <person name="Que T.C."/>
            <person name="Du C.H."/>
            <person name="Zhou Y.H."/>
            <person name="Cheng J.X."/>
            <person name="Dai P.F."/>
            <person name="Guo W.B."/>
            <person name="Han X.H."/>
            <person name="Huang E.J."/>
            <person name="Li L.F."/>
            <person name="Wei W."/>
            <person name="Gao Y.C."/>
            <person name="Liu J.Z."/>
            <person name="Shao H.Z."/>
            <person name="Wang X."/>
            <person name="Wang C.C."/>
            <person name="Yang T.C."/>
            <person name="Huo Q.B."/>
            <person name="Li W."/>
            <person name="Chen H.Y."/>
            <person name="Chen S.E."/>
            <person name="Zhou L.G."/>
            <person name="Ni X.B."/>
            <person name="Tian J.H."/>
            <person name="Sheng Y."/>
            <person name="Liu T."/>
            <person name="Pan Y.S."/>
            <person name="Xia L.Y."/>
            <person name="Li J."/>
            <person name="Zhao F."/>
            <person name="Cao W.C."/>
        </authorList>
    </citation>
    <scope>NUCLEOTIDE SEQUENCE [LARGE SCALE GENOMIC DNA]</scope>
    <source>
        <strain evidence="1">HaeL-2018</strain>
    </source>
</reference>
<proteinExistence type="predicted"/>
<dbReference type="VEuPathDB" id="VectorBase:HLOH_049367"/>
<accession>A0A9J6GT90</accession>
<dbReference type="Proteomes" id="UP000821853">
    <property type="component" value="Unassembled WGS sequence"/>
</dbReference>
<evidence type="ECO:0000313" key="1">
    <source>
        <dbReference type="EMBL" id="KAH9377492.1"/>
    </source>
</evidence>
<dbReference type="OrthoDB" id="6512596at2759"/>
<evidence type="ECO:0000313" key="2">
    <source>
        <dbReference type="Proteomes" id="UP000821853"/>
    </source>
</evidence>
<dbReference type="AlphaFoldDB" id="A0A9J6GT90"/>
<keyword evidence="2" id="KW-1185">Reference proteome</keyword>
<comment type="caution">
    <text evidence="1">The sequence shown here is derived from an EMBL/GenBank/DDBJ whole genome shotgun (WGS) entry which is preliminary data.</text>
</comment>
<protein>
    <recommendedName>
        <fullName evidence="3">Transposase</fullName>
    </recommendedName>
</protein>
<evidence type="ECO:0008006" key="3">
    <source>
        <dbReference type="Google" id="ProtNLM"/>
    </source>
</evidence>
<organism evidence="1 2">
    <name type="scientific">Haemaphysalis longicornis</name>
    <name type="common">Bush tick</name>
    <dbReference type="NCBI Taxonomy" id="44386"/>
    <lineage>
        <taxon>Eukaryota</taxon>
        <taxon>Metazoa</taxon>
        <taxon>Ecdysozoa</taxon>
        <taxon>Arthropoda</taxon>
        <taxon>Chelicerata</taxon>
        <taxon>Arachnida</taxon>
        <taxon>Acari</taxon>
        <taxon>Parasitiformes</taxon>
        <taxon>Ixodida</taxon>
        <taxon>Ixodoidea</taxon>
        <taxon>Ixodidae</taxon>
        <taxon>Haemaphysalinae</taxon>
        <taxon>Haemaphysalis</taxon>
    </lineage>
</organism>
<gene>
    <name evidence="1" type="ORF">HPB48_006247</name>
</gene>
<dbReference type="EMBL" id="JABSTR010000008">
    <property type="protein sequence ID" value="KAH9377492.1"/>
    <property type="molecule type" value="Genomic_DNA"/>
</dbReference>